<accession>A0ABU5I7I3</accession>
<evidence type="ECO:0000313" key="3">
    <source>
        <dbReference type="Proteomes" id="UP001294412"/>
    </source>
</evidence>
<dbReference type="InterPro" id="IPR009061">
    <property type="entry name" value="DNA-bd_dom_put_sf"/>
</dbReference>
<sequence length="65" mass="7319">MPDLLAGFLTTNQAACALRLSPVTLTKWRAVDKGPSWCRIAGRVLYREDDLRDWIENEAKRSTAA</sequence>
<reference evidence="2 3" key="1">
    <citation type="submission" date="2023-12" db="EMBL/GenBank/DDBJ databases">
        <title>Description of Novel Strain Fulvimarina sp. 2208YS6-2-32 isolated from Uroteuthis (Photololigo) edulis.</title>
        <authorList>
            <person name="Park J.-S."/>
        </authorList>
    </citation>
    <scope>NUCLEOTIDE SEQUENCE [LARGE SCALE GENOMIC DNA]</scope>
    <source>
        <strain evidence="2 3">2208YS6-2-32</strain>
    </source>
</reference>
<evidence type="ECO:0000313" key="2">
    <source>
        <dbReference type="EMBL" id="MDY8111130.1"/>
    </source>
</evidence>
<dbReference type="Proteomes" id="UP001294412">
    <property type="component" value="Unassembled WGS sequence"/>
</dbReference>
<protein>
    <submittedName>
        <fullName evidence="2">Helix-turn-helix domain-containing protein</fullName>
    </submittedName>
</protein>
<keyword evidence="3" id="KW-1185">Reference proteome</keyword>
<comment type="caution">
    <text evidence="2">The sequence shown here is derived from an EMBL/GenBank/DDBJ whole genome shotgun (WGS) entry which is preliminary data.</text>
</comment>
<gene>
    <name evidence="2" type="ORF">U0C82_18575</name>
</gene>
<dbReference type="InterPro" id="IPR041657">
    <property type="entry name" value="HTH_17"/>
</dbReference>
<proteinExistence type="predicted"/>
<name>A0ABU5I7I3_9HYPH</name>
<evidence type="ECO:0000259" key="1">
    <source>
        <dbReference type="Pfam" id="PF12728"/>
    </source>
</evidence>
<organism evidence="2 3">
    <name type="scientific">Fulvimarina uroteuthidis</name>
    <dbReference type="NCBI Taxonomy" id="3098149"/>
    <lineage>
        <taxon>Bacteria</taxon>
        <taxon>Pseudomonadati</taxon>
        <taxon>Pseudomonadota</taxon>
        <taxon>Alphaproteobacteria</taxon>
        <taxon>Hyphomicrobiales</taxon>
        <taxon>Aurantimonadaceae</taxon>
        <taxon>Fulvimarina</taxon>
    </lineage>
</organism>
<dbReference type="RefSeq" id="WP_322189310.1">
    <property type="nucleotide sequence ID" value="NZ_JAXLPB010000012.1"/>
</dbReference>
<feature type="domain" description="Helix-turn-helix" evidence="1">
    <location>
        <begin position="8"/>
        <end position="57"/>
    </location>
</feature>
<dbReference type="EMBL" id="JAXLPB010000012">
    <property type="protein sequence ID" value="MDY8111130.1"/>
    <property type="molecule type" value="Genomic_DNA"/>
</dbReference>
<dbReference type="SUPFAM" id="SSF46955">
    <property type="entry name" value="Putative DNA-binding domain"/>
    <property type="match status" value="1"/>
</dbReference>
<dbReference type="Pfam" id="PF12728">
    <property type="entry name" value="HTH_17"/>
    <property type="match status" value="1"/>
</dbReference>